<dbReference type="PANTHER" id="PTHR32092:SF4">
    <property type="entry name" value="ALPHA-GLUCOSIDASE"/>
    <property type="match status" value="1"/>
</dbReference>
<keyword evidence="10" id="KW-0533">Nickel</keyword>
<feature type="binding site" evidence="9">
    <location>
        <position position="149"/>
    </location>
    <ligand>
        <name>substrate</name>
    </ligand>
</feature>
<dbReference type="InterPro" id="IPR022616">
    <property type="entry name" value="Glyco_hydro_4_C"/>
</dbReference>
<accession>D1CGJ4</accession>
<dbReference type="EMBL" id="CP001826">
    <property type="protein sequence ID" value="ACZ42865.1"/>
    <property type="molecule type" value="Genomic_DNA"/>
</dbReference>
<keyword evidence="3 10" id="KW-0479">Metal-binding</keyword>
<keyword evidence="14" id="KW-1185">Reference proteome</keyword>
<comment type="cofactor">
    <cofactor evidence="1">
        <name>Mn(2+)</name>
        <dbReference type="ChEBI" id="CHEBI:29035"/>
    </cofactor>
</comment>
<organism evidence="13 14">
    <name type="scientific">Thermobaculum terrenum (strain ATCC BAA-798 / CCMEE 7001 / YNP1)</name>
    <dbReference type="NCBI Taxonomy" id="525904"/>
    <lineage>
        <taxon>Bacteria</taxon>
        <taxon>Bacillati</taxon>
        <taxon>Chloroflexota</taxon>
        <taxon>Chloroflexia</taxon>
        <taxon>Candidatus Thermobaculales</taxon>
        <taxon>Candidatus Thermobaculaceae</taxon>
        <taxon>Thermobaculum</taxon>
    </lineage>
</organism>
<feature type="binding site" evidence="10">
    <location>
        <position position="171"/>
    </location>
    <ligand>
        <name>Mn(2+)</name>
        <dbReference type="ChEBI" id="CHEBI:29035"/>
    </ligand>
</feature>
<dbReference type="KEGG" id="ttr:Tter_1959"/>
<dbReference type="OrthoDB" id="9808275at2"/>
<evidence type="ECO:0000256" key="1">
    <source>
        <dbReference type="ARBA" id="ARBA00001936"/>
    </source>
</evidence>
<dbReference type="InterPro" id="IPR036291">
    <property type="entry name" value="NAD(P)-bd_dom_sf"/>
</dbReference>
<keyword evidence="6 10" id="KW-0464">Manganese</keyword>
<evidence type="ECO:0000256" key="3">
    <source>
        <dbReference type="ARBA" id="ARBA00022723"/>
    </source>
</evidence>
<dbReference type="HOGENOM" id="CLU_045951_1_1_0"/>
<gene>
    <name evidence="13" type="ordered locus">Tter_1959</name>
</gene>
<dbReference type="SUPFAM" id="SSF51735">
    <property type="entry name" value="NAD(P)-binding Rossmann-fold domains"/>
    <property type="match status" value="1"/>
</dbReference>
<comment type="cofactor">
    <cofactor evidence="11">
        <name>NAD(+)</name>
        <dbReference type="ChEBI" id="CHEBI:57540"/>
    </cofactor>
    <text evidence="11">Binds 1 NAD(+) per subunit.</text>
</comment>
<evidence type="ECO:0000256" key="2">
    <source>
        <dbReference type="ARBA" id="ARBA00010141"/>
    </source>
</evidence>
<dbReference type="GO" id="GO:0005975">
    <property type="term" value="P:carbohydrate metabolic process"/>
    <property type="evidence" value="ECO:0007669"/>
    <property type="project" value="InterPro"/>
</dbReference>
<dbReference type="PRINTS" id="PR00732">
    <property type="entry name" value="GLHYDRLASE4"/>
</dbReference>
<dbReference type="PANTHER" id="PTHR32092">
    <property type="entry name" value="6-PHOSPHO-BETA-GLUCOSIDASE-RELATED"/>
    <property type="match status" value="1"/>
</dbReference>
<keyword evidence="5 11" id="KW-0520">NAD</keyword>
<dbReference type="InterPro" id="IPR053715">
    <property type="entry name" value="GH4_Enzyme_sf"/>
</dbReference>
<feature type="domain" description="Glycosyl hydrolase family 4 C-terminal" evidence="12">
    <location>
        <begin position="196"/>
        <end position="421"/>
    </location>
</feature>
<dbReference type="GO" id="GO:0016616">
    <property type="term" value="F:oxidoreductase activity, acting on the CH-OH group of donors, NAD or NADP as acceptor"/>
    <property type="evidence" value="ECO:0007669"/>
    <property type="project" value="InterPro"/>
</dbReference>
<protein>
    <submittedName>
        <fullName evidence="13">Glycoside hydrolase family 4</fullName>
    </submittedName>
</protein>
<evidence type="ECO:0000256" key="9">
    <source>
        <dbReference type="PIRSR" id="PIRSR601088-2"/>
    </source>
</evidence>
<keyword evidence="10" id="KW-0170">Cobalt</keyword>
<reference evidence="14" key="1">
    <citation type="journal article" date="2010" name="Stand. Genomic Sci.">
        <title>Complete genome sequence of 'Thermobaculum terrenum' type strain (YNP1).</title>
        <authorList>
            <person name="Kiss H."/>
            <person name="Cleland D."/>
            <person name="Lapidus A."/>
            <person name="Lucas S."/>
            <person name="Glavina Del Rio T."/>
            <person name="Nolan M."/>
            <person name="Tice H."/>
            <person name="Han C."/>
            <person name="Goodwin L."/>
            <person name="Pitluck S."/>
            <person name="Liolios K."/>
            <person name="Ivanova N."/>
            <person name="Mavromatis K."/>
            <person name="Ovchinnikova G."/>
            <person name="Pati A."/>
            <person name="Chen A."/>
            <person name="Palaniappan K."/>
            <person name="Land M."/>
            <person name="Hauser L."/>
            <person name="Chang Y."/>
            <person name="Jeffries C."/>
            <person name="Lu M."/>
            <person name="Brettin T."/>
            <person name="Detter J."/>
            <person name="Goker M."/>
            <person name="Tindall B."/>
            <person name="Beck B."/>
            <person name="McDermott T."/>
            <person name="Woyke T."/>
            <person name="Bristow J."/>
            <person name="Eisen J."/>
            <person name="Markowitz V."/>
            <person name="Hugenholtz P."/>
            <person name="Kyrpides N."/>
            <person name="Klenk H."/>
            <person name="Cheng J."/>
        </authorList>
    </citation>
    <scope>NUCLEOTIDE SEQUENCE [LARGE SCALE GENOMIC DNA]</scope>
    <source>
        <strain evidence="14">ATCC BAA-798 / YNP1</strain>
    </source>
</reference>
<dbReference type="Gene3D" id="3.90.1820.10">
    <property type="entry name" value="AglA-like glucosidase"/>
    <property type="match status" value="1"/>
</dbReference>
<evidence type="ECO:0000256" key="11">
    <source>
        <dbReference type="RuleBase" id="RU361152"/>
    </source>
</evidence>
<evidence type="ECO:0000256" key="10">
    <source>
        <dbReference type="PIRSR" id="PIRSR601088-3"/>
    </source>
</evidence>
<proteinExistence type="inferred from homology"/>
<keyword evidence="10" id="KW-0408">Iron</keyword>
<dbReference type="eggNOG" id="COG1486">
    <property type="taxonomic scope" value="Bacteria"/>
</dbReference>
<feature type="binding site" evidence="10">
    <location>
        <position position="200"/>
    </location>
    <ligand>
        <name>Mn(2+)</name>
        <dbReference type="ChEBI" id="CHEBI:29035"/>
    </ligand>
</feature>
<evidence type="ECO:0000256" key="8">
    <source>
        <dbReference type="ARBA" id="ARBA00023295"/>
    </source>
</evidence>
<dbReference type="Pfam" id="PF02056">
    <property type="entry name" value="Glyco_hydro_4"/>
    <property type="match status" value="1"/>
</dbReference>
<dbReference type="GO" id="GO:0046872">
    <property type="term" value="F:metal ion binding"/>
    <property type="evidence" value="ECO:0007669"/>
    <property type="project" value="UniProtKB-KW"/>
</dbReference>
<sequence length="448" mass="51034">MAPRITIIGAGSAVFSLSLIRDLCLTPNLSGSTVVFMDIDPDRLDVVYNLCRRYATEVGTQLYLESSTDRRQALQGADFVVNTALAAGHHRLREGWDKARKLGYRLGGSLHVMHDEAFWINFYQIRLFEEVLQDIMELCPDAWYLQVANPVLAGITYLSRKYPQVQMVGLCHGFSGVYHLADVLKLDRDKLTFQVPGVNHHVWLTHIYHNGQDVFPLLEDWIAQEAPAYWENCGWSDDLGPKAIDLYRRFGVFPIGDTCTPGGGSWPWWYHTSEEVERCWREDPAGWWQRYFQWGESKVRQMAQLAADPNARLIDHFPPKASGEVMVPMMESLYFDVPKVLIGNVPNTHEFVPGLPRDIAVEVPLLASRRGLEPVHTDGLPGPVIDHILRDRVAPVNMELAAYEHGSLELLRQLVLMDPWTRSEEQAAKLVEEILSLPGHEAMREHYR</sequence>
<dbReference type="Proteomes" id="UP000000323">
    <property type="component" value="Chromosome 2"/>
</dbReference>
<dbReference type="AlphaFoldDB" id="D1CGJ4"/>
<keyword evidence="7" id="KW-0119">Carbohydrate metabolism</keyword>
<dbReference type="Pfam" id="PF11975">
    <property type="entry name" value="Glyco_hydro_4C"/>
    <property type="match status" value="1"/>
</dbReference>
<evidence type="ECO:0000259" key="12">
    <source>
        <dbReference type="Pfam" id="PF11975"/>
    </source>
</evidence>
<dbReference type="RefSeq" id="WP_012875896.1">
    <property type="nucleotide sequence ID" value="NC_013526.1"/>
</dbReference>
<dbReference type="InterPro" id="IPR015955">
    <property type="entry name" value="Lactate_DH/Glyco_Ohase_4_C"/>
</dbReference>
<evidence type="ECO:0000313" key="13">
    <source>
        <dbReference type="EMBL" id="ACZ42865.1"/>
    </source>
</evidence>
<evidence type="ECO:0000256" key="6">
    <source>
        <dbReference type="ARBA" id="ARBA00023211"/>
    </source>
</evidence>
<evidence type="ECO:0000256" key="5">
    <source>
        <dbReference type="ARBA" id="ARBA00023027"/>
    </source>
</evidence>
<evidence type="ECO:0000256" key="7">
    <source>
        <dbReference type="ARBA" id="ARBA00023277"/>
    </source>
</evidence>
<comment type="similarity">
    <text evidence="2 11">Belongs to the glycosyl hydrolase 4 family.</text>
</comment>
<dbReference type="InterPro" id="IPR001088">
    <property type="entry name" value="Glyco_hydro_4"/>
</dbReference>
<evidence type="ECO:0000256" key="4">
    <source>
        <dbReference type="ARBA" id="ARBA00022801"/>
    </source>
</evidence>
<keyword evidence="4 11" id="KW-0378">Hydrolase</keyword>
<evidence type="ECO:0000313" key="14">
    <source>
        <dbReference type="Proteomes" id="UP000000323"/>
    </source>
</evidence>
<feature type="binding site" evidence="9">
    <location>
        <position position="93"/>
    </location>
    <ligand>
        <name>substrate</name>
    </ligand>
</feature>
<dbReference type="GO" id="GO:0004553">
    <property type="term" value="F:hydrolase activity, hydrolyzing O-glycosyl compounds"/>
    <property type="evidence" value="ECO:0007669"/>
    <property type="project" value="InterPro"/>
</dbReference>
<dbReference type="SUPFAM" id="SSF56327">
    <property type="entry name" value="LDH C-terminal domain-like"/>
    <property type="match status" value="1"/>
</dbReference>
<dbReference type="CAZy" id="GH4">
    <property type="family name" value="Glycoside Hydrolase Family 4"/>
</dbReference>
<keyword evidence="8 11" id="KW-0326">Glycosidase</keyword>
<name>D1CGJ4_THET1</name>
<dbReference type="STRING" id="525904.Tter_1959"/>